<organism evidence="1 2">
    <name type="scientific">Micromonospora polyrhachis</name>
    <dbReference type="NCBI Taxonomy" id="1282883"/>
    <lineage>
        <taxon>Bacteria</taxon>
        <taxon>Bacillati</taxon>
        <taxon>Actinomycetota</taxon>
        <taxon>Actinomycetes</taxon>
        <taxon>Micromonosporales</taxon>
        <taxon>Micromonosporaceae</taxon>
        <taxon>Micromonospora</taxon>
    </lineage>
</organism>
<reference evidence="1 2" key="1">
    <citation type="submission" date="2020-08" db="EMBL/GenBank/DDBJ databases">
        <title>Sequencing the genomes of 1000 actinobacteria strains.</title>
        <authorList>
            <person name="Klenk H.-P."/>
        </authorList>
    </citation>
    <scope>NUCLEOTIDE SEQUENCE [LARGE SCALE GENOMIC DNA]</scope>
    <source>
        <strain evidence="1 2">DSM 45886</strain>
    </source>
</reference>
<evidence type="ECO:0000313" key="1">
    <source>
        <dbReference type="EMBL" id="MBB4961995.1"/>
    </source>
</evidence>
<accession>A0A7W7SYI1</accession>
<dbReference type="Proteomes" id="UP000578819">
    <property type="component" value="Unassembled WGS sequence"/>
</dbReference>
<dbReference type="RefSeq" id="WP_184537906.1">
    <property type="nucleotide sequence ID" value="NZ_JACHJW010000001.1"/>
</dbReference>
<keyword evidence="2" id="KW-1185">Reference proteome</keyword>
<comment type="caution">
    <text evidence="1">The sequence shown here is derived from an EMBL/GenBank/DDBJ whole genome shotgun (WGS) entry which is preliminary data.</text>
</comment>
<evidence type="ECO:0008006" key="3">
    <source>
        <dbReference type="Google" id="ProtNLM"/>
    </source>
</evidence>
<name>A0A7W7SYI1_9ACTN</name>
<sequence length="242" mass="26500">MGAPQLIHGQGTDACPSGSFCLYRDVDFNNGSESGNDKILVIPEGAYINNFSDYGFDHSDDGVSGVFNNTEKDNTLFTQPSQGGHTLPVAKRQAIADLTKMPLSESPTGTWNDQAQSALAAPYIGNLGIDQQFLSHWQDWESQKWIYSFRLTLHAAQTPVRKWSVGFGDLPVGTVLYKQFSSVFWGKIIEDGSNGTVLLESPDGETHIVEPGKVLEIDIQILYPGENTAYQQLNSLNAQQLG</sequence>
<dbReference type="Pfam" id="PF03995">
    <property type="entry name" value="Inhibitor_I36"/>
    <property type="match status" value="1"/>
</dbReference>
<dbReference type="EMBL" id="JACHJW010000001">
    <property type="protein sequence ID" value="MBB4961995.1"/>
    <property type="molecule type" value="Genomic_DNA"/>
</dbReference>
<evidence type="ECO:0000313" key="2">
    <source>
        <dbReference type="Proteomes" id="UP000578819"/>
    </source>
</evidence>
<dbReference type="AlphaFoldDB" id="A0A7W7SYI1"/>
<protein>
    <recommendedName>
        <fullName evidence="3">Peptidase inhibitor family I36</fullName>
    </recommendedName>
</protein>
<proteinExistence type="predicted"/>
<gene>
    <name evidence="1" type="ORF">FHR38_005728</name>
</gene>